<evidence type="ECO:0000256" key="10">
    <source>
        <dbReference type="ARBA" id="ARBA00023136"/>
    </source>
</evidence>
<evidence type="ECO:0000256" key="11">
    <source>
        <dbReference type="SAM" id="MobiDB-lite"/>
    </source>
</evidence>
<accession>A0A1I4HC19</accession>
<dbReference type="EMBL" id="FOTF01000017">
    <property type="protein sequence ID" value="SFL39839.1"/>
    <property type="molecule type" value="Genomic_DNA"/>
</dbReference>
<evidence type="ECO:0000256" key="12">
    <source>
        <dbReference type="SAM" id="Phobius"/>
    </source>
</evidence>
<dbReference type="InterPro" id="IPR036890">
    <property type="entry name" value="HATPase_C_sf"/>
</dbReference>
<evidence type="ECO:0000256" key="2">
    <source>
        <dbReference type="ARBA" id="ARBA00004370"/>
    </source>
</evidence>
<evidence type="ECO:0000259" key="14">
    <source>
        <dbReference type="PROSITE" id="PS50885"/>
    </source>
</evidence>
<dbReference type="PROSITE" id="PS50885">
    <property type="entry name" value="HAMP"/>
    <property type="match status" value="1"/>
</dbReference>
<evidence type="ECO:0000313" key="15">
    <source>
        <dbReference type="EMBL" id="SFL39839.1"/>
    </source>
</evidence>
<dbReference type="SMART" id="SM00304">
    <property type="entry name" value="HAMP"/>
    <property type="match status" value="1"/>
</dbReference>
<dbReference type="OrthoDB" id="9813151at2"/>
<feature type="transmembrane region" description="Helical" evidence="12">
    <location>
        <begin position="27"/>
        <end position="52"/>
    </location>
</feature>
<evidence type="ECO:0000313" key="16">
    <source>
        <dbReference type="Proteomes" id="UP000199550"/>
    </source>
</evidence>
<dbReference type="AlphaFoldDB" id="A0A1I4HC19"/>
<evidence type="ECO:0000256" key="8">
    <source>
        <dbReference type="ARBA" id="ARBA00022989"/>
    </source>
</evidence>
<dbReference type="InterPro" id="IPR003660">
    <property type="entry name" value="HAMP_dom"/>
</dbReference>
<dbReference type="Gene3D" id="3.30.565.10">
    <property type="entry name" value="Histidine kinase-like ATPase, C-terminal domain"/>
    <property type="match status" value="1"/>
</dbReference>
<proteinExistence type="predicted"/>
<evidence type="ECO:0000256" key="1">
    <source>
        <dbReference type="ARBA" id="ARBA00000085"/>
    </source>
</evidence>
<dbReference type="SUPFAM" id="SSF47384">
    <property type="entry name" value="Homodimeric domain of signal transducing histidine kinase"/>
    <property type="match status" value="1"/>
</dbReference>
<dbReference type="GO" id="GO:0000155">
    <property type="term" value="F:phosphorelay sensor kinase activity"/>
    <property type="evidence" value="ECO:0007669"/>
    <property type="project" value="InterPro"/>
</dbReference>
<dbReference type="PANTHER" id="PTHR45436">
    <property type="entry name" value="SENSOR HISTIDINE KINASE YKOH"/>
    <property type="match status" value="1"/>
</dbReference>
<reference evidence="15 16" key="1">
    <citation type="submission" date="2016-10" db="EMBL/GenBank/DDBJ databases">
        <authorList>
            <person name="de Groot N.N."/>
        </authorList>
    </citation>
    <scope>NUCLEOTIDE SEQUENCE [LARGE SCALE GENOMIC DNA]</scope>
    <source>
        <strain evidence="15 16">DSM 16199</strain>
    </source>
</reference>
<dbReference type="InterPro" id="IPR050428">
    <property type="entry name" value="TCS_sensor_his_kinase"/>
</dbReference>
<keyword evidence="5" id="KW-0808">Transferase</keyword>
<evidence type="ECO:0000256" key="4">
    <source>
        <dbReference type="ARBA" id="ARBA00022553"/>
    </source>
</evidence>
<evidence type="ECO:0000259" key="13">
    <source>
        <dbReference type="PROSITE" id="PS50109"/>
    </source>
</evidence>
<dbReference type="PROSITE" id="PS50109">
    <property type="entry name" value="HIS_KIN"/>
    <property type="match status" value="1"/>
</dbReference>
<keyword evidence="4" id="KW-0597">Phosphoprotein</keyword>
<keyword evidence="7 15" id="KW-0418">Kinase</keyword>
<name>A0A1I4HC19_9RHOB</name>
<feature type="transmembrane region" description="Helical" evidence="12">
    <location>
        <begin position="202"/>
        <end position="223"/>
    </location>
</feature>
<keyword evidence="10 12" id="KW-0472">Membrane</keyword>
<dbReference type="InterPro" id="IPR004358">
    <property type="entry name" value="Sig_transdc_His_kin-like_C"/>
</dbReference>
<dbReference type="SMART" id="SM00387">
    <property type="entry name" value="HATPase_c"/>
    <property type="match status" value="1"/>
</dbReference>
<dbReference type="STRING" id="195913.SAMN04488004_11721"/>
<dbReference type="Gene3D" id="1.10.287.130">
    <property type="match status" value="1"/>
</dbReference>
<keyword evidence="16" id="KW-1185">Reference proteome</keyword>
<organism evidence="15 16">
    <name type="scientific">Loktanella salsilacus</name>
    <dbReference type="NCBI Taxonomy" id="195913"/>
    <lineage>
        <taxon>Bacteria</taxon>
        <taxon>Pseudomonadati</taxon>
        <taxon>Pseudomonadota</taxon>
        <taxon>Alphaproteobacteria</taxon>
        <taxon>Rhodobacterales</taxon>
        <taxon>Roseobacteraceae</taxon>
        <taxon>Loktanella</taxon>
    </lineage>
</organism>
<comment type="subcellular location">
    <subcellularLocation>
        <location evidence="2">Membrane</location>
    </subcellularLocation>
</comment>
<dbReference type="PANTHER" id="PTHR45436:SF5">
    <property type="entry name" value="SENSOR HISTIDINE KINASE TRCS"/>
    <property type="match status" value="1"/>
</dbReference>
<evidence type="ECO:0000256" key="3">
    <source>
        <dbReference type="ARBA" id="ARBA00012438"/>
    </source>
</evidence>
<feature type="region of interest" description="Disordered" evidence="11">
    <location>
        <begin position="102"/>
        <end position="130"/>
    </location>
</feature>
<dbReference type="InterPro" id="IPR003661">
    <property type="entry name" value="HisK_dim/P_dom"/>
</dbReference>
<dbReference type="Proteomes" id="UP000199550">
    <property type="component" value="Unassembled WGS sequence"/>
</dbReference>
<dbReference type="SUPFAM" id="SSF158472">
    <property type="entry name" value="HAMP domain-like"/>
    <property type="match status" value="1"/>
</dbReference>
<dbReference type="SUPFAM" id="SSF55874">
    <property type="entry name" value="ATPase domain of HSP90 chaperone/DNA topoisomerase II/histidine kinase"/>
    <property type="match status" value="1"/>
</dbReference>
<keyword evidence="8 12" id="KW-1133">Transmembrane helix</keyword>
<comment type="catalytic activity">
    <reaction evidence="1">
        <text>ATP + protein L-histidine = ADP + protein N-phospho-L-histidine.</text>
        <dbReference type="EC" id="2.7.13.3"/>
    </reaction>
</comment>
<dbReference type="EC" id="2.7.13.3" evidence="3"/>
<dbReference type="SMART" id="SM00388">
    <property type="entry name" value="HisKA"/>
    <property type="match status" value="1"/>
</dbReference>
<dbReference type="PRINTS" id="PR00344">
    <property type="entry name" value="BCTRLSENSOR"/>
</dbReference>
<dbReference type="InterPro" id="IPR036097">
    <property type="entry name" value="HisK_dim/P_sf"/>
</dbReference>
<keyword evidence="6 12" id="KW-0812">Transmembrane</keyword>
<dbReference type="CDD" id="cd06225">
    <property type="entry name" value="HAMP"/>
    <property type="match status" value="1"/>
</dbReference>
<sequence length="500" mass="53089">MPMQDLRASFLHICVKVDGMTRIQSSLAVRLFVAIAATAVVVVAIMALLVALSMRDGFARYLLRGELSRFDDLTLALAQDYPAAPSGWASLAASPEAWGELVRQKDTPPVRPQRPAEGDQPGGPPPAGPPGMGGMSILERLILLGPAGERIAGAPGQSGVIERRAICAGGDCASGAVLGYLALRAPLADVSGGDQFFLRGQYASLGLAALIAIAVSALAAWFVSRQILIPIRHLAAGAKTMAAGNYTARIPQDRTDELGQLVGHYNALAATLEQTDKAEREWMSNTSHELQTPLATLRAQIEAVQDGIRVPNALTMSAMHSAVLRLSRLVQDIKTLSHAREGGMTATMRPEDLCHIVLDVTEVVKPHLADKGLTLSLDMPSTAPLICDRIRIGQVIDNLMQNAARYTNAPGTVRLCIFDVETAFHLTVDDTPPGPRPEDIPRLFERFFRAESSRSRAYGGSGLGLSVCQAIVESHGGTISASLSELGGLCVAIVLPKAPL</sequence>
<dbReference type="GO" id="GO:0005886">
    <property type="term" value="C:plasma membrane"/>
    <property type="evidence" value="ECO:0007669"/>
    <property type="project" value="TreeGrafter"/>
</dbReference>
<gene>
    <name evidence="15" type="ORF">SAMN04488004_11721</name>
</gene>
<feature type="domain" description="Histidine kinase" evidence="13">
    <location>
        <begin position="285"/>
        <end position="499"/>
    </location>
</feature>
<keyword evidence="9" id="KW-0902">Two-component regulatory system</keyword>
<evidence type="ECO:0000256" key="9">
    <source>
        <dbReference type="ARBA" id="ARBA00023012"/>
    </source>
</evidence>
<dbReference type="Pfam" id="PF02518">
    <property type="entry name" value="HATPase_c"/>
    <property type="match status" value="1"/>
</dbReference>
<dbReference type="CDD" id="cd00082">
    <property type="entry name" value="HisKA"/>
    <property type="match status" value="1"/>
</dbReference>
<dbReference type="Gene3D" id="6.10.340.10">
    <property type="match status" value="1"/>
</dbReference>
<protein>
    <recommendedName>
        <fullName evidence="3">histidine kinase</fullName>
        <ecNumber evidence="3">2.7.13.3</ecNumber>
    </recommendedName>
</protein>
<dbReference type="InterPro" id="IPR005467">
    <property type="entry name" value="His_kinase_dom"/>
</dbReference>
<evidence type="ECO:0000256" key="5">
    <source>
        <dbReference type="ARBA" id="ARBA00022679"/>
    </source>
</evidence>
<dbReference type="InterPro" id="IPR003594">
    <property type="entry name" value="HATPase_dom"/>
</dbReference>
<feature type="domain" description="HAMP" evidence="14">
    <location>
        <begin position="225"/>
        <end position="277"/>
    </location>
</feature>
<dbReference type="Pfam" id="PF00672">
    <property type="entry name" value="HAMP"/>
    <property type="match status" value="1"/>
</dbReference>
<dbReference type="Pfam" id="PF00512">
    <property type="entry name" value="HisKA"/>
    <property type="match status" value="1"/>
</dbReference>
<evidence type="ECO:0000256" key="7">
    <source>
        <dbReference type="ARBA" id="ARBA00022777"/>
    </source>
</evidence>
<evidence type="ECO:0000256" key="6">
    <source>
        <dbReference type="ARBA" id="ARBA00022692"/>
    </source>
</evidence>